<keyword evidence="6 11" id="KW-0067">ATP-binding</keyword>
<evidence type="ECO:0000256" key="6">
    <source>
        <dbReference type="ARBA" id="ARBA00022840"/>
    </source>
</evidence>
<evidence type="ECO:0000256" key="1">
    <source>
        <dbReference type="ARBA" id="ARBA00022490"/>
    </source>
</evidence>
<reference evidence="13 14" key="1">
    <citation type="submission" date="2017-12" db="EMBL/GenBank/DDBJ databases">
        <title>Legionella sainthelensi LA01-117, whole genome sequence of a clinical isolate from New Zealand.</title>
        <authorList>
            <person name="Cree S.L."/>
            <person name="Slow S."/>
            <person name="Kennedy M.A."/>
            <person name="Murdoch D.R."/>
            <person name="Biggs P.J."/>
            <person name="Anderson T."/>
        </authorList>
    </citation>
    <scope>NUCLEOTIDE SEQUENCE [LARGE SCALE GENOMIC DNA]</scope>
    <source>
        <strain evidence="13 14">LA01-117</strain>
    </source>
</reference>
<evidence type="ECO:0000256" key="2">
    <source>
        <dbReference type="ARBA" id="ARBA00022737"/>
    </source>
</evidence>
<feature type="binding site" evidence="11">
    <location>
        <begin position="36"/>
        <end position="43"/>
    </location>
    <ligand>
        <name>ATP</name>
        <dbReference type="ChEBI" id="CHEBI:30616"/>
        <label>1</label>
    </ligand>
</feature>
<protein>
    <recommendedName>
        <fullName evidence="11">ATP-binding protein Uup</fullName>
        <ecNumber evidence="11">3.6.1.-</ecNumber>
    </recommendedName>
</protein>
<evidence type="ECO:0000256" key="4">
    <source>
        <dbReference type="ARBA" id="ARBA00022763"/>
    </source>
</evidence>
<dbReference type="InterPro" id="IPR003593">
    <property type="entry name" value="AAA+_ATPase"/>
</dbReference>
<evidence type="ECO:0000313" key="13">
    <source>
        <dbReference type="EMBL" id="AUH72164.1"/>
    </source>
</evidence>
<dbReference type="GO" id="GO:0006281">
    <property type="term" value="P:DNA repair"/>
    <property type="evidence" value="ECO:0007669"/>
    <property type="project" value="UniProtKB-KW"/>
</dbReference>
<evidence type="ECO:0000256" key="3">
    <source>
        <dbReference type="ARBA" id="ARBA00022741"/>
    </source>
</evidence>
<proteinExistence type="inferred from homology"/>
<dbReference type="FunFam" id="3.40.50.300:FF:000011">
    <property type="entry name" value="Putative ABC transporter ATP-binding component"/>
    <property type="match status" value="1"/>
</dbReference>
<dbReference type="GO" id="GO:0005524">
    <property type="term" value="F:ATP binding"/>
    <property type="evidence" value="ECO:0007669"/>
    <property type="project" value="UniProtKB-UniRule"/>
</dbReference>
<dbReference type="EMBL" id="CP025491">
    <property type="protein sequence ID" value="AUH72164.1"/>
    <property type="molecule type" value="Genomic_DNA"/>
</dbReference>
<evidence type="ECO:0000259" key="12">
    <source>
        <dbReference type="PROSITE" id="PS50893"/>
    </source>
</evidence>
<dbReference type="InterPro" id="IPR017871">
    <property type="entry name" value="ABC_transporter-like_CS"/>
</dbReference>
<keyword evidence="4 11" id="KW-0227">DNA damage</keyword>
<dbReference type="Pfam" id="PF16326">
    <property type="entry name" value="ABC_tran_CTD"/>
    <property type="match status" value="1"/>
</dbReference>
<sequence>MSIISLHSVSLNIAGNQLLDKADWQIHPQERIALVGRNGAGKSTLLKLLQGDLLPDSGQINRLSGLRVAGLTQEVPITEDDTVYHFLVKSLGEVGEVLSRFYELSQQGDMDKLVTCQQQMDNLHAWDKLPLIETMASRLGIATNQRMSNLSGGMKRRVLLGAALIATPDLLLLDEPTNHLDIGAIEWLESYLKEFKGTVLLVTHDREFLDQVSNRIVEIDRGKLYQHDCNYETYLDRRESIRLSEQKQNELFDKRLAEEEVWIRTGIKARRTRNEGRVRALKSLREEYKARRNQLGQVKAFSLDVTRSGSVVVEANHIDYTLGKKTILRDFSLLLTRGDKLGIIGPNGCGKTTLVRLLLGELQPDSGQIKLGTSLSVAYFDQLRRQLREDQTVMANVGDGADYVTINGKQKHVASYLREFLFSPERFNQPVSVLSGGERNRLLLAKLFAKPVNLLVMDEPTNDLDIETLELLEDMLINYPGTLILISHDRAFINQVVTSVLVYEEEGKFNEFVGGYDEYKMHKKQQQREVVTKAPVVKRNTIANKLSFNEQRELAQLPQKIEHLEEKIADLQLQMADPKFYQQDAQTITKINQSLAENEDSLAQLYARWETLEAVEKGTHKC</sequence>
<keyword evidence="1 11" id="KW-0963">Cytoplasm</keyword>
<keyword evidence="5 11" id="KW-0378">Hydrolase</keyword>
<dbReference type="EC" id="3.6.1.-" evidence="11"/>
<dbReference type="PANTHER" id="PTHR42855">
    <property type="entry name" value="ABC TRANSPORTER ATP-BINDING SUBUNIT"/>
    <property type="match status" value="1"/>
</dbReference>
<feature type="domain" description="ABC transporter" evidence="12">
    <location>
        <begin position="313"/>
        <end position="530"/>
    </location>
</feature>
<keyword evidence="8 11" id="KW-0234">DNA repair</keyword>
<dbReference type="PROSITE" id="PS50893">
    <property type="entry name" value="ABC_TRANSPORTER_2"/>
    <property type="match status" value="2"/>
</dbReference>
<evidence type="ECO:0000256" key="8">
    <source>
        <dbReference type="ARBA" id="ARBA00023204"/>
    </source>
</evidence>
<dbReference type="GO" id="GO:0003677">
    <property type="term" value="F:DNA binding"/>
    <property type="evidence" value="ECO:0007669"/>
    <property type="project" value="UniProtKB-UniRule"/>
</dbReference>
<dbReference type="KEGG" id="lsh:CAB17_08870"/>
<dbReference type="InterPro" id="IPR003439">
    <property type="entry name" value="ABC_transporter-like_ATP-bd"/>
</dbReference>
<dbReference type="SUPFAM" id="SSF52540">
    <property type="entry name" value="P-loop containing nucleoside triphosphate hydrolases"/>
    <property type="match status" value="2"/>
</dbReference>
<comment type="similarity">
    <text evidence="10 11">Belongs to the ABC transporter superfamily. ABCF family. Uup subfamily.</text>
</comment>
<accession>A0A2H5FKU1</accession>
<dbReference type="InterPro" id="IPR037118">
    <property type="entry name" value="Val-tRNA_synth_C_sf"/>
</dbReference>
<comment type="function">
    <text evidence="11">Probably plays a role in ribosome assembly or function. May be involved in resolution of branched DNA intermediates that result from template switching in postreplication gaps. Binds DNA and has ATPase activity.</text>
</comment>
<dbReference type="InterPro" id="IPR032524">
    <property type="entry name" value="ABC_tran_C"/>
</dbReference>
<dbReference type="GO" id="GO:0043022">
    <property type="term" value="F:ribosome binding"/>
    <property type="evidence" value="ECO:0007669"/>
    <property type="project" value="UniProtKB-UniRule"/>
</dbReference>
<dbReference type="PROSITE" id="PS00211">
    <property type="entry name" value="ABC_TRANSPORTER_1"/>
    <property type="match status" value="2"/>
</dbReference>
<organism evidence="13 14">
    <name type="scientific">Legionella sainthelensi</name>
    <dbReference type="NCBI Taxonomy" id="28087"/>
    <lineage>
        <taxon>Bacteria</taxon>
        <taxon>Pseudomonadati</taxon>
        <taxon>Pseudomonadota</taxon>
        <taxon>Gammaproteobacteria</taxon>
        <taxon>Legionellales</taxon>
        <taxon>Legionellaceae</taxon>
        <taxon>Legionella</taxon>
    </lineage>
</organism>
<dbReference type="FunFam" id="3.40.50.300:FF:000309">
    <property type="entry name" value="ABC transporter ATP-binding protein"/>
    <property type="match status" value="1"/>
</dbReference>
<dbReference type="InterPro" id="IPR051309">
    <property type="entry name" value="ABCF_ATPase"/>
</dbReference>
<dbReference type="InterPro" id="IPR027417">
    <property type="entry name" value="P-loop_NTPase"/>
</dbReference>
<dbReference type="PANTHER" id="PTHR42855:SF1">
    <property type="entry name" value="ABC TRANSPORTER DOMAIN-CONTAINING PROTEIN"/>
    <property type="match status" value="1"/>
</dbReference>
<feature type="domain" description="ABC transporter" evidence="12">
    <location>
        <begin position="4"/>
        <end position="246"/>
    </location>
</feature>
<dbReference type="InterPro" id="IPR043686">
    <property type="entry name" value="Uup"/>
</dbReference>
<keyword evidence="3 11" id="KW-0547">Nucleotide-binding</keyword>
<gene>
    <name evidence="11" type="primary">uup</name>
    <name evidence="13" type="ORF">CAB17_08870</name>
</gene>
<dbReference type="GO" id="GO:0016887">
    <property type="term" value="F:ATP hydrolysis activity"/>
    <property type="evidence" value="ECO:0007669"/>
    <property type="project" value="UniProtKB-UniRule"/>
</dbReference>
<dbReference type="GO" id="GO:0005737">
    <property type="term" value="C:cytoplasm"/>
    <property type="evidence" value="ECO:0007669"/>
    <property type="project" value="UniProtKB-SubCell"/>
</dbReference>
<dbReference type="HAMAP" id="MF_00848">
    <property type="entry name" value="Uup"/>
    <property type="match status" value="1"/>
</dbReference>
<dbReference type="InterPro" id="IPR032781">
    <property type="entry name" value="ABC_tran_Xtn"/>
</dbReference>
<comment type="catalytic activity">
    <reaction evidence="9 11">
        <text>ATP + H2O = ADP + phosphate + H(+)</text>
        <dbReference type="Rhea" id="RHEA:13065"/>
        <dbReference type="ChEBI" id="CHEBI:15377"/>
        <dbReference type="ChEBI" id="CHEBI:15378"/>
        <dbReference type="ChEBI" id="CHEBI:30616"/>
        <dbReference type="ChEBI" id="CHEBI:43474"/>
        <dbReference type="ChEBI" id="CHEBI:456216"/>
    </reaction>
</comment>
<evidence type="ECO:0000256" key="7">
    <source>
        <dbReference type="ARBA" id="ARBA00023125"/>
    </source>
</evidence>
<evidence type="ECO:0000256" key="9">
    <source>
        <dbReference type="ARBA" id="ARBA00049360"/>
    </source>
</evidence>
<dbReference type="Gene3D" id="3.40.50.300">
    <property type="entry name" value="P-loop containing nucleotide triphosphate hydrolases"/>
    <property type="match status" value="2"/>
</dbReference>
<dbReference type="Proteomes" id="UP000234343">
    <property type="component" value="Chromosome"/>
</dbReference>
<feature type="binding site" evidence="11">
    <location>
        <begin position="345"/>
        <end position="352"/>
    </location>
    <ligand>
        <name>ATP</name>
        <dbReference type="ChEBI" id="CHEBI:30616"/>
        <label>2</label>
    </ligand>
</feature>
<dbReference type="AlphaFoldDB" id="A0A2H5FKU1"/>
<evidence type="ECO:0000256" key="10">
    <source>
        <dbReference type="ARBA" id="ARBA00061478"/>
    </source>
</evidence>
<dbReference type="CDD" id="cd03221">
    <property type="entry name" value="ABCF_EF-3"/>
    <property type="match status" value="2"/>
</dbReference>
<evidence type="ECO:0000256" key="5">
    <source>
        <dbReference type="ARBA" id="ARBA00022801"/>
    </source>
</evidence>
<evidence type="ECO:0000256" key="11">
    <source>
        <dbReference type="HAMAP-Rule" id="MF_00848"/>
    </source>
</evidence>
<keyword evidence="14" id="KW-1185">Reference proteome</keyword>
<dbReference type="RefSeq" id="WP_101899804.1">
    <property type="nucleotide sequence ID" value="NZ_CP025491.2"/>
</dbReference>
<name>A0A2H5FKU1_9GAMM</name>
<keyword evidence="2 11" id="KW-0677">Repeat</keyword>
<dbReference type="Pfam" id="PF12848">
    <property type="entry name" value="ABC_tran_Xtn"/>
    <property type="match status" value="1"/>
</dbReference>
<keyword evidence="7 11" id="KW-0238">DNA-binding</keyword>
<evidence type="ECO:0000313" key="14">
    <source>
        <dbReference type="Proteomes" id="UP000234343"/>
    </source>
</evidence>
<dbReference type="Gene3D" id="1.10.287.380">
    <property type="entry name" value="Valyl-tRNA synthetase, C-terminal domain"/>
    <property type="match status" value="1"/>
</dbReference>
<dbReference type="SMART" id="SM00382">
    <property type="entry name" value="AAA"/>
    <property type="match status" value="2"/>
</dbReference>
<dbReference type="Pfam" id="PF00005">
    <property type="entry name" value="ABC_tran"/>
    <property type="match status" value="2"/>
</dbReference>
<comment type="subcellular location">
    <subcellularLocation>
        <location evidence="11">Cytoplasm</location>
    </subcellularLocation>
    <text evidence="11">Associates with ribosomes.</text>
</comment>